<sequence length="504" mass="55492">MASAVLASRNEPYWGERKVYMRKYTNSSNNKPRFNNFNPDPINTSPNRLPNRQIHDSSSTKTHAWHNDQPPLRPAPPDDSSELNRKPNEPNAHGESSHGGYLTFNLAAYSKAELKELKRRLRSELEQVRGLRARIDNHRGRDDYRSGYHGGGRDAASVVPRPPPLQLDSAMASPAAAASGSKEKRTPKANQFQPPADFATGKNKKMFNPAYKKFEAEHQRVVAAEQVNQRIWAPAQEPVIMEENVRRSLPQPAAMLKKSDSMRVQETLPSPLAVEEVEAVVAPVSIPAAAAKPVVMPRSTQKLPKPKARDPNKRQMSFEEKARLGLNLQNLPLEKMDQMLEIIKKRNSHMAQEGDEIELDIEALDNETLWELDRFVSNHKKAESKMKRQGLMNNVVLTAPIAAPINKSPVREPTPEAVGGQKSRKGDAGEEDVDIGEEIPINNFPPVEIEKDVANGSSRSSSSSSSSSSSDSSSSSGSDSGSSSGSDSDEDSVQSPFVESKEAS</sequence>
<gene>
    <name evidence="1" type="ORF">LOK49_LG01G03061</name>
</gene>
<reference evidence="1 2" key="1">
    <citation type="journal article" date="2022" name="Plant J.">
        <title>Chromosome-level genome of Camellia lanceoleosa provides a valuable resource for understanding genome evolution and self-incompatibility.</title>
        <authorList>
            <person name="Gong W."/>
            <person name="Xiao S."/>
            <person name="Wang L."/>
            <person name="Liao Z."/>
            <person name="Chang Y."/>
            <person name="Mo W."/>
            <person name="Hu G."/>
            <person name="Li W."/>
            <person name="Zhao G."/>
            <person name="Zhu H."/>
            <person name="Hu X."/>
            <person name="Ji K."/>
            <person name="Xiang X."/>
            <person name="Song Q."/>
            <person name="Yuan D."/>
            <person name="Jin S."/>
            <person name="Zhang L."/>
        </authorList>
    </citation>
    <scope>NUCLEOTIDE SEQUENCE [LARGE SCALE GENOMIC DNA]</scope>
    <source>
        <strain evidence="1">SQ_2022a</strain>
    </source>
</reference>
<evidence type="ECO:0000313" key="2">
    <source>
        <dbReference type="Proteomes" id="UP001060215"/>
    </source>
</evidence>
<proteinExistence type="predicted"/>
<protein>
    <submittedName>
        <fullName evidence="1">Transcription factor GTE7</fullName>
    </submittedName>
</protein>
<keyword evidence="2" id="KW-1185">Reference proteome</keyword>
<organism evidence="1 2">
    <name type="scientific">Camellia lanceoleosa</name>
    <dbReference type="NCBI Taxonomy" id="1840588"/>
    <lineage>
        <taxon>Eukaryota</taxon>
        <taxon>Viridiplantae</taxon>
        <taxon>Streptophyta</taxon>
        <taxon>Embryophyta</taxon>
        <taxon>Tracheophyta</taxon>
        <taxon>Spermatophyta</taxon>
        <taxon>Magnoliopsida</taxon>
        <taxon>eudicotyledons</taxon>
        <taxon>Gunneridae</taxon>
        <taxon>Pentapetalae</taxon>
        <taxon>asterids</taxon>
        <taxon>Ericales</taxon>
        <taxon>Theaceae</taxon>
        <taxon>Camellia</taxon>
    </lineage>
</organism>
<name>A0ACC0IY68_9ERIC</name>
<comment type="caution">
    <text evidence="1">The sequence shown here is derived from an EMBL/GenBank/DDBJ whole genome shotgun (WGS) entry which is preliminary data.</text>
</comment>
<evidence type="ECO:0000313" key="1">
    <source>
        <dbReference type="EMBL" id="KAI8030625.1"/>
    </source>
</evidence>
<accession>A0ACC0IY68</accession>
<dbReference type="EMBL" id="CM045758">
    <property type="protein sequence ID" value="KAI8030625.1"/>
    <property type="molecule type" value="Genomic_DNA"/>
</dbReference>
<dbReference type="Proteomes" id="UP001060215">
    <property type="component" value="Chromosome 1"/>
</dbReference>